<evidence type="ECO:0000256" key="3">
    <source>
        <dbReference type="ARBA" id="ARBA00022692"/>
    </source>
</evidence>
<comment type="caution">
    <text evidence="8">The sequence shown here is derived from an EMBL/GenBank/DDBJ whole genome shotgun (WGS) entry which is preliminary data.</text>
</comment>
<comment type="subcellular location">
    <subcellularLocation>
        <location evidence="1">Cell membrane</location>
        <topology evidence="1">Multi-pass membrane protein</topology>
    </subcellularLocation>
</comment>
<dbReference type="Pfam" id="PF00482">
    <property type="entry name" value="T2SSF"/>
    <property type="match status" value="1"/>
</dbReference>
<protein>
    <submittedName>
        <fullName evidence="8">Type II secretion system F family protein</fullName>
    </submittedName>
</protein>
<feature type="transmembrane region" description="Helical" evidence="6">
    <location>
        <begin position="70"/>
        <end position="96"/>
    </location>
</feature>
<sequence length="287" mass="30000">MSIALGASLGLGLVLMLSPLIWPRRVELESSRRGAAAAIRDELALAGMPGAPIAAVAVVCGVMAALSGAIALAVFAVPVIALVAASLGAGAIPLLVRARANRRRAANRAIWPDVVDHLVSSVRAGMGLPDALGALGELGPAATRQAFATFDDEFRRTGDFASSLDALKDRLADPVADRILETLRMAREVGGTDLTAVLRGLAAYLREDAALRAEVVARQSWIRNAALLGVAAPWLLLCVLATRPETLTAYDSPAGTALILVGVGVTLLAYRVMSALGRLPEERRWFS</sequence>
<dbReference type="PANTHER" id="PTHR35007">
    <property type="entry name" value="INTEGRAL MEMBRANE PROTEIN-RELATED"/>
    <property type="match status" value="1"/>
</dbReference>
<evidence type="ECO:0000259" key="7">
    <source>
        <dbReference type="Pfam" id="PF00482"/>
    </source>
</evidence>
<evidence type="ECO:0000256" key="2">
    <source>
        <dbReference type="ARBA" id="ARBA00022475"/>
    </source>
</evidence>
<keyword evidence="5 6" id="KW-0472">Membrane</keyword>
<dbReference type="InterPro" id="IPR018076">
    <property type="entry name" value="T2SS_GspF_dom"/>
</dbReference>
<feature type="transmembrane region" description="Helical" evidence="6">
    <location>
        <begin position="43"/>
        <end position="64"/>
    </location>
</feature>
<accession>A0ABP5FLF0</accession>
<evidence type="ECO:0000256" key="6">
    <source>
        <dbReference type="SAM" id="Phobius"/>
    </source>
</evidence>
<feature type="transmembrane region" description="Helical" evidence="6">
    <location>
        <begin position="221"/>
        <end position="242"/>
    </location>
</feature>
<dbReference type="EMBL" id="BAAAPW010000001">
    <property type="protein sequence ID" value="GAA2027620.1"/>
    <property type="molecule type" value="Genomic_DNA"/>
</dbReference>
<keyword evidence="2" id="KW-1003">Cell membrane</keyword>
<keyword evidence="3 6" id="KW-0812">Transmembrane</keyword>
<proteinExistence type="predicted"/>
<evidence type="ECO:0000256" key="4">
    <source>
        <dbReference type="ARBA" id="ARBA00022989"/>
    </source>
</evidence>
<name>A0ABP5FLF0_9MICO</name>
<evidence type="ECO:0000313" key="9">
    <source>
        <dbReference type="Proteomes" id="UP001501196"/>
    </source>
</evidence>
<dbReference type="RefSeq" id="WP_344369748.1">
    <property type="nucleotide sequence ID" value="NZ_BAAAPW010000001.1"/>
</dbReference>
<keyword evidence="9" id="KW-1185">Reference proteome</keyword>
<evidence type="ECO:0000256" key="5">
    <source>
        <dbReference type="ARBA" id="ARBA00023136"/>
    </source>
</evidence>
<keyword evidence="4 6" id="KW-1133">Transmembrane helix</keyword>
<feature type="domain" description="Type II secretion system protein GspF" evidence="7">
    <location>
        <begin position="116"/>
        <end position="240"/>
    </location>
</feature>
<evidence type="ECO:0000313" key="8">
    <source>
        <dbReference type="EMBL" id="GAA2027620.1"/>
    </source>
</evidence>
<organism evidence="8 9">
    <name type="scientific">Agromyces tropicus</name>
    <dbReference type="NCBI Taxonomy" id="555371"/>
    <lineage>
        <taxon>Bacteria</taxon>
        <taxon>Bacillati</taxon>
        <taxon>Actinomycetota</taxon>
        <taxon>Actinomycetes</taxon>
        <taxon>Micrococcales</taxon>
        <taxon>Microbacteriaceae</taxon>
        <taxon>Agromyces</taxon>
    </lineage>
</organism>
<gene>
    <name evidence="8" type="ORF">GCM10009819_08840</name>
</gene>
<evidence type="ECO:0000256" key="1">
    <source>
        <dbReference type="ARBA" id="ARBA00004651"/>
    </source>
</evidence>
<feature type="transmembrane region" description="Helical" evidence="6">
    <location>
        <begin position="6"/>
        <end position="22"/>
    </location>
</feature>
<reference evidence="9" key="1">
    <citation type="journal article" date="2019" name="Int. J. Syst. Evol. Microbiol.">
        <title>The Global Catalogue of Microorganisms (GCM) 10K type strain sequencing project: providing services to taxonomists for standard genome sequencing and annotation.</title>
        <authorList>
            <consortium name="The Broad Institute Genomics Platform"/>
            <consortium name="The Broad Institute Genome Sequencing Center for Infectious Disease"/>
            <person name="Wu L."/>
            <person name="Ma J."/>
        </authorList>
    </citation>
    <scope>NUCLEOTIDE SEQUENCE [LARGE SCALE GENOMIC DNA]</scope>
    <source>
        <strain evidence="9">JCM 15672</strain>
    </source>
</reference>
<dbReference type="Proteomes" id="UP001501196">
    <property type="component" value="Unassembled WGS sequence"/>
</dbReference>
<feature type="transmembrane region" description="Helical" evidence="6">
    <location>
        <begin position="254"/>
        <end position="273"/>
    </location>
</feature>
<dbReference type="PANTHER" id="PTHR35007:SF3">
    <property type="entry name" value="POSSIBLE CONSERVED ALANINE RICH MEMBRANE PROTEIN"/>
    <property type="match status" value="1"/>
</dbReference>